<dbReference type="InterPro" id="IPR010982">
    <property type="entry name" value="Lambda_DNA-bd_dom_sf"/>
</dbReference>
<feature type="region of interest" description="Disordered" evidence="1">
    <location>
        <begin position="282"/>
        <end position="307"/>
    </location>
</feature>
<dbReference type="InterPro" id="IPR001387">
    <property type="entry name" value="Cro/C1-type_HTH"/>
</dbReference>
<gene>
    <name evidence="3" type="ORF">J2X01_003423</name>
</gene>
<dbReference type="Pfam" id="PF17765">
    <property type="entry name" value="MLTR_LBD"/>
    <property type="match status" value="1"/>
</dbReference>
<dbReference type="CDD" id="cd00093">
    <property type="entry name" value="HTH_XRE"/>
    <property type="match status" value="1"/>
</dbReference>
<dbReference type="InterPro" id="IPR041413">
    <property type="entry name" value="MLTR_LBD"/>
</dbReference>
<evidence type="ECO:0000313" key="3">
    <source>
        <dbReference type="EMBL" id="MDR7084115.1"/>
    </source>
</evidence>
<evidence type="ECO:0000256" key="1">
    <source>
        <dbReference type="SAM" id="MobiDB-lite"/>
    </source>
</evidence>
<comment type="caution">
    <text evidence="3">The sequence shown here is derived from an EMBL/GenBank/DDBJ whole genome shotgun (WGS) entry which is preliminary data.</text>
</comment>
<reference evidence="3 4" key="1">
    <citation type="submission" date="2023-07" db="EMBL/GenBank/DDBJ databases">
        <title>Sorghum-associated microbial communities from plants grown in Nebraska, USA.</title>
        <authorList>
            <person name="Schachtman D."/>
        </authorList>
    </citation>
    <scope>NUCLEOTIDE SEQUENCE [LARGE SCALE GENOMIC DNA]</scope>
    <source>
        <strain evidence="3 4">BE167</strain>
    </source>
</reference>
<dbReference type="Pfam" id="PF13560">
    <property type="entry name" value="HTH_31"/>
    <property type="match status" value="1"/>
</dbReference>
<dbReference type="SMART" id="SM00530">
    <property type="entry name" value="HTH_XRE"/>
    <property type="match status" value="1"/>
</dbReference>
<name>A0ABU1UG61_9MICC</name>
<dbReference type="PANTHER" id="PTHR35010:SF2">
    <property type="entry name" value="BLL4672 PROTEIN"/>
    <property type="match status" value="1"/>
</dbReference>
<dbReference type="RefSeq" id="WP_310060005.1">
    <property type="nucleotide sequence ID" value="NZ_JAVDVQ010000018.1"/>
</dbReference>
<sequence length="307" mass="34006">MDNQSETRDFLATRRAKITPEQAGLPVYGGNRRVPGLRRGEVAMLAGVSVEYYTRLERGNLSGVSEGVLEALARALQLDEAEQAHLFDLARAASTSRKPTRRRPAAQPVRASVQFTLDAITAAPAFVRNGRMDIVAANQLGYALYSEMYVSPVRPANHARFIFLDDRAHGFYPDWERAANDTVAILRTEAGRDPYDRGLTDLIGELSTRSEEFRTRWAAHNVRQHYTGRKHLRHPVVGDLHLMFEALDLAADAGLSLLVYTAEPGSTTEDAVRLLASWAATQRSETQRAETEQPAAATRSGPAPRRQ</sequence>
<evidence type="ECO:0000259" key="2">
    <source>
        <dbReference type="PROSITE" id="PS50943"/>
    </source>
</evidence>
<dbReference type="SUPFAM" id="SSF47413">
    <property type="entry name" value="lambda repressor-like DNA-binding domains"/>
    <property type="match status" value="1"/>
</dbReference>
<protein>
    <submittedName>
        <fullName evidence="3">Transcriptional regulator with XRE-family HTH domain</fullName>
    </submittedName>
</protein>
<dbReference type="Gene3D" id="1.10.260.40">
    <property type="entry name" value="lambda repressor-like DNA-binding domains"/>
    <property type="match status" value="1"/>
</dbReference>
<feature type="domain" description="HTH cro/C1-type" evidence="2">
    <location>
        <begin position="41"/>
        <end position="83"/>
    </location>
</feature>
<proteinExistence type="predicted"/>
<dbReference type="EMBL" id="JAVDVQ010000018">
    <property type="protein sequence ID" value="MDR7084115.1"/>
    <property type="molecule type" value="Genomic_DNA"/>
</dbReference>
<organism evidence="3 4">
    <name type="scientific">Arthrobacter ginsengisoli</name>
    <dbReference type="NCBI Taxonomy" id="1356565"/>
    <lineage>
        <taxon>Bacteria</taxon>
        <taxon>Bacillati</taxon>
        <taxon>Actinomycetota</taxon>
        <taxon>Actinomycetes</taxon>
        <taxon>Micrococcales</taxon>
        <taxon>Micrococcaceae</taxon>
        <taxon>Arthrobacter</taxon>
    </lineage>
</organism>
<dbReference type="PANTHER" id="PTHR35010">
    <property type="entry name" value="BLL4672 PROTEIN-RELATED"/>
    <property type="match status" value="1"/>
</dbReference>
<accession>A0ABU1UG61</accession>
<dbReference type="Gene3D" id="3.30.450.180">
    <property type="match status" value="1"/>
</dbReference>
<evidence type="ECO:0000313" key="4">
    <source>
        <dbReference type="Proteomes" id="UP001252243"/>
    </source>
</evidence>
<keyword evidence="4" id="KW-1185">Reference proteome</keyword>
<dbReference type="PROSITE" id="PS50943">
    <property type="entry name" value="HTH_CROC1"/>
    <property type="match status" value="1"/>
</dbReference>
<dbReference type="Proteomes" id="UP001252243">
    <property type="component" value="Unassembled WGS sequence"/>
</dbReference>